<evidence type="ECO:0000313" key="3">
    <source>
        <dbReference type="Proteomes" id="UP000029864"/>
    </source>
</evidence>
<accession>A0A099JFA4</accession>
<dbReference type="eggNOG" id="ENOG503053S">
    <property type="taxonomic scope" value="Bacteria"/>
</dbReference>
<dbReference type="OrthoDB" id="4966427at2"/>
<protein>
    <submittedName>
        <fullName evidence="1">Uncharacterized protein</fullName>
    </submittedName>
</protein>
<evidence type="ECO:0000313" key="4">
    <source>
        <dbReference type="Proteomes" id="UP000561726"/>
    </source>
</evidence>
<evidence type="ECO:0000313" key="1">
    <source>
        <dbReference type="EMBL" id="KGJ77114.1"/>
    </source>
</evidence>
<dbReference type="EMBL" id="JPXF01000027">
    <property type="protein sequence ID" value="KGJ77114.1"/>
    <property type="molecule type" value="Genomic_DNA"/>
</dbReference>
<reference evidence="1 3" key="1">
    <citation type="submission" date="2014-08" db="EMBL/GenBank/DDBJ databases">
        <authorList>
            <person name="Sisinthy S."/>
        </authorList>
    </citation>
    <scope>NUCLEOTIDE SEQUENCE [LARGE SCALE GENOMIC DNA]</scope>
    <source>
        <strain evidence="1 3">RuG17</strain>
    </source>
</reference>
<organism evidence="1 3">
    <name type="scientific">Cryobacterium roopkundense</name>
    <dbReference type="NCBI Taxonomy" id="1001240"/>
    <lineage>
        <taxon>Bacteria</taxon>
        <taxon>Bacillati</taxon>
        <taxon>Actinomycetota</taxon>
        <taxon>Actinomycetes</taxon>
        <taxon>Micrococcales</taxon>
        <taxon>Microbacteriaceae</taxon>
        <taxon>Cryobacterium</taxon>
    </lineage>
</organism>
<gene>
    <name evidence="2" type="ORF">BJ997_002066</name>
    <name evidence="1" type="ORF">GY21_08100</name>
</gene>
<dbReference type="AlphaFoldDB" id="A0A099JFA4"/>
<proteinExistence type="predicted"/>
<comment type="caution">
    <text evidence="1">The sequence shown here is derived from an EMBL/GenBank/DDBJ whole genome shotgun (WGS) entry which is preliminary data.</text>
</comment>
<dbReference type="EMBL" id="JACHBQ010000001">
    <property type="protein sequence ID" value="MBB5641518.1"/>
    <property type="molecule type" value="Genomic_DNA"/>
</dbReference>
<keyword evidence="3" id="KW-1185">Reference proteome</keyword>
<name>A0A099JFA4_9MICO</name>
<sequence length="199" mass="22054">MLFSFESFHIDGVPVGAIVRELSDRTLTTVTCFQVPGGALVHNESHIEFDQDAFGWTSSSYVEHGEDVRVDIARDNRFARDCVPSYAEWMVIRRMLIDGQAHQSFTTFDDGDFEAHPQAAELSISSRPETVDKSGSPLPTAGRIVLKVNGEVRNRHWFVGTSLVASDWNGARSYPETTLAHSLTGLDSTVRAILRRASV</sequence>
<evidence type="ECO:0000313" key="2">
    <source>
        <dbReference type="EMBL" id="MBB5641518.1"/>
    </source>
</evidence>
<dbReference type="Proteomes" id="UP000561726">
    <property type="component" value="Unassembled WGS sequence"/>
</dbReference>
<dbReference type="RefSeq" id="WP_035836218.1">
    <property type="nucleotide sequence ID" value="NZ_JACHBQ010000001.1"/>
</dbReference>
<dbReference type="Proteomes" id="UP000029864">
    <property type="component" value="Unassembled WGS sequence"/>
</dbReference>
<reference evidence="2 4" key="2">
    <citation type="submission" date="2020-08" db="EMBL/GenBank/DDBJ databases">
        <title>Sequencing the genomes of 1000 actinobacteria strains.</title>
        <authorList>
            <person name="Klenk H.-P."/>
        </authorList>
    </citation>
    <scope>NUCLEOTIDE SEQUENCE [LARGE SCALE GENOMIC DNA]</scope>
    <source>
        <strain evidence="2 4">DSM 21065</strain>
    </source>
</reference>